<dbReference type="PANTHER" id="PTHR43394">
    <property type="entry name" value="ATP-DEPENDENT PERMEASE MDL1, MITOCHONDRIAL"/>
    <property type="match status" value="1"/>
</dbReference>
<dbReference type="SUPFAM" id="SSF52540">
    <property type="entry name" value="P-loop containing nucleoside triphosphate hydrolases"/>
    <property type="match status" value="1"/>
</dbReference>
<dbReference type="InterPro" id="IPR003439">
    <property type="entry name" value="ABC_transporter-like_ATP-bd"/>
</dbReference>
<evidence type="ECO:0000256" key="3">
    <source>
        <dbReference type="ARBA" id="ARBA00022475"/>
    </source>
</evidence>
<evidence type="ECO:0000313" key="12">
    <source>
        <dbReference type="EMBL" id="GLR29785.1"/>
    </source>
</evidence>
<keyword evidence="4 9" id="KW-0812">Transmembrane</keyword>
<dbReference type="GO" id="GO:0016887">
    <property type="term" value="F:ATP hydrolysis activity"/>
    <property type="evidence" value="ECO:0007669"/>
    <property type="project" value="InterPro"/>
</dbReference>
<feature type="transmembrane region" description="Helical" evidence="9">
    <location>
        <begin position="193"/>
        <end position="209"/>
    </location>
</feature>
<evidence type="ECO:0000313" key="15">
    <source>
        <dbReference type="Proteomes" id="UP001156645"/>
    </source>
</evidence>
<dbReference type="Gene3D" id="3.40.50.300">
    <property type="entry name" value="P-loop containing nucleotide triphosphate hydrolases"/>
    <property type="match status" value="1"/>
</dbReference>
<dbReference type="InterPro" id="IPR003593">
    <property type="entry name" value="AAA+_ATPase"/>
</dbReference>
<dbReference type="Proteomes" id="UP000198501">
    <property type="component" value="Unassembled WGS sequence"/>
</dbReference>
<feature type="domain" description="ABC transporter" evidence="10">
    <location>
        <begin position="371"/>
        <end position="601"/>
    </location>
</feature>
<feature type="transmembrane region" description="Helical" evidence="9">
    <location>
        <begin position="170"/>
        <end position="187"/>
    </location>
</feature>
<dbReference type="RefSeq" id="WP_093070899.1">
    <property type="nucleotide sequence ID" value="NZ_BSOK01000048.1"/>
</dbReference>
<evidence type="ECO:0000256" key="7">
    <source>
        <dbReference type="ARBA" id="ARBA00022989"/>
    </source>
</evidence>
<dbReference type="InterPro" id="IPR036640">
    <property type="entry name" value="ABC1_TM_sf"/>
</dbReference>
<feature type="transmembrane region" description="Helical" evidence="9">
    <location>
        <begin position="87"/>
        <end position="109"/>
    </location>
</feature>
<sequence>MPTSPQPRRAQLDKKPPVEKKERRALLWDILKKLAVFAKPYRLLIIATLALTALGSFTAQVNAFVLRYAVDTLTEIATLAEPWQAGLRMLTIISAVLLTKEILSIFISFGQSFFGEKIRINLSRDLSQKIIERILTYRMAFYTSSENDSGKLQTRIDYGVSSLTSLVQNFFIDMLPLFANAIVALIIMFSTNFWIGLVGLIIIPIYFFISQKQAKRLQGFRRQMRGFREAKSGLVISLINSISVVKSFVRESIEAEKHLAIQKEMTDNQLRIRSIGFVYDAIKTFIEQIGVVVIILLTAYFVLQGEMTIGMILFHVMLFQNVAAPIRQLHRIYDQINNALTYAEGFFDILEDDSQVESIAGISSDNLKGHIELKHVDFTYPNGTQALKDVSFTIRPNRITALVGLSGAGKSTIINLLVKFYAPDAGTICLDGHDLADCDTHELRQNIGLVLQSNHIFSGTISENIRYGDMNASIDDIIAAAKKASIHDQIMGLADGYESTAKSLSGGQQQRIALARMFLKDPPIVFLDEPTASLDAIASQQVKKSLDLIKKDRTVIMVSHNIAQIIDADDLVVIENGEVVETGTHEVLYAQRGKYFEIFSAMSDSLNLDKISQTLQG</sequence>
<proteinExistence type="predicted"/>
<dbReference type="PROSITE" id="PS00211">
    <property type="entry name" value="ABC_TRANSPORTER_1"/>
    <property type="match status" value="1"/>
</dbReference>
<evidence type="ECO:0000259" key="10">
    <source>
        <dbReference type="PROSITE" id="PS50893"/>
    </source>
</evidence>
<keyword evidence="15" id="KW-1185">Reference proteome</keyword>
<evidence type="ECO:0000313" key="13">
    <source>
        <dbReference type="EMBL" id="SDE01296.1"/>
    </source>
</evidence>
<evidence type="ECO:0000256" key="2">
    <source>
        <dbReference type="ARBA" id="ARBA00022448"/>
    </source>
</evidence>
<dbReference type="SMART" id="SM00382">
    <property type="entry name" value="AAA"/>
    <property type="match status" value="1"/>
</dbReference>
<evidence type="ECO:0000256" key="9">
    <source>
        <dbReference type="SAM" id="Phobius"/>
    </source>
</evidence>
<dbReference type="PANTHER" id="PTHR43394:SF1">
    <property type="entry name" value="ATP-BINDING CASSETTE SUB-FAMILY B MEMBER 10, MITOCHONDRIAL"/>
    <property type="match status" value="1"/>
</dbReference>
<dbReference type="Pfam" id="PF00664">
    <property type="entry name" value="ABC_membrane"/>
    <property type="match status" value="1"/>
</dbReference>
<dbReference type="GO" id="GO:0015421">
    <property type="term" value="F:ABC-type oligopeptide transporter activity"/>
    <property type="evidence" value="ECO:0007669"/>
    <property type="project" value="TreeGrafter"/>
</dbReference>
<reference evidence="15" key="3">
    <citation type="journal article" date="2019" name="Int. J. Syst. Evol. Microbiol.">
        <title>The Global Catalogue of Microorganisms (GCM) 10K type strain sequencing project: providing services to taxonomists for standard genome sequencing and annotation.</title>
        <authorList>
            <consortium name="The Broad Institute Genomics Platform"/>
            <consortium name="The Broad Institute Genome Sequencing Center for Infectious Disease"/>
            <person name="Wu L."/>
            <person name="Ma J."/>
        </authorList>
    </citation>
    <scope>NUCLEOTIDE SEQUENCE [LARGE SCALE GENOMIC DNA]</scope>
    <source>
        <strain evidence="15">NBRC 103191</strain>
    </source>
</reference>
<evidence type="ECO:0000256" key="4">
    <source>
        <dbReference type="ARBA" id="ARBA00022692"/>
    </source>
</evidence>
<reference evidence="13 14" key="2">
    <citation type="submission" date="2016-10" db="EMBL/GenBank/DDBJ databases">
        <authorList>
            <person name="de Groot N.N."/>
        </authorList>
    </citation>
    <scope>NUCLEOTIDE SEQUENCE [LARGE SCALE GENOMIC DNA]</scope>
    <source>
        <strain evidence="13 14">DSM 23406</strain>
    </source>
</reference>
<dbReference type="PROSITE" id="PS50929">
    <property type="entry name" value="ABC_TM1F"/>
    <property type="match status" value="1"/>
</dbReference>
<dbReference type="CDD" id="cd07346">
    <property type="entry name" value="ABC_6TM_exporters"/>
    <property type="match status" value="1"/>
</dbReference>
<keyword evidence="7 9" id="KW-1133">Transmembrane helix</keyword>
<keyword evidence="8 9" id="KW-0472">Membrane</keyword>
<evidence type="ECO:0000256" key="5">
    <source>
        <dbReference type="ARBA" id="ARBA00022741"/>
    </source>
</evidence>
<feature type="transmembrane region" description="Helical" evidence="9">
    <location>
        <begin position="285"/>
        <end position="303"/>
    </location>
</feature>
<comment type="subcellular location">
    <subcellularLocation>
        <location evidence="1">Cell membrane</location>
        <topology evidence="1">Multi-pass membrane protein</topology>
    </subcellularLocation>
</comment>
<dbReference type="GO" id="GO:0005524">
    <property type="term" value="F:ATP binding"/>
    <property type="evidence" value="ECO:0007669"/>
    <property type="project" value="UniProtKB-KW"/>
</dbReference>
<evidence type="ECO:0000313" key="14">
    <source>
        <dbReference type="Proteomes" id="UP000198501"/>
    </source>
</evidence>
<dbReference type="Gene3D" id="1.20.1560.10">
    <property type="entry name" value="ABC transporter type 1, transmembrane domain"/>
    <property type="match status" value="1"/>
</dbReference>
<dbReference type="Pfam" id="PF00005">
    <property type="entry name" value="ABC_tran"/>
    <property type="match status" value="1"/>
</dbReference>
<dbReference type="EMBL" id="BSOK01000048">
    <property type="protein sequence ID" value="GLR29785.1"/>
    <property type="molecule type" value="Genomic_DNA"/>
</dbReference>
<organism evidence="13 14">
    <name type="scientific">Psychrobacter pacificensis</name>
    <dbReference type="NCBI Taxonomy" id="112002"/>
    <lineage>
        <taxon>Bacteria</taxon>
        <taxon>Pseudomonadati</taxon>
        <taxon>Pseudomonadota</taxon>
        <taxon>Gammaproteobacteria</taxon>
        <taxon>Moraxellales</taxon>
        <taxon>Moraxellaceae</taxon>
        <taxon>Psychrobacter</taxon>
    </lineage>
</organism>
<protein>
    <submittedName>
        <fullName evidence="13">ABC-type multidrug transport system, ATPase and permease component</fullName>
    </submittedName>
    <submittedName>
        <fullName evidence="12">SAV1866 family putative multidrug efflux ABC transporter</fullName>
    </submittedName>
</protein>
<accession>A0A1G6ZIB0</accession>
<dbReference type="Proteomes" id="UP001156645">
    <property type="component" value="Unassembled WGS sequence"/>
</dbReference>
<dbReference type="AlphaFoldDB" id="A0A1G6ZIB0"/>
<dbReference type="InterPro" id="IPR017871">
    <property type="entry name" value="ABC_transporter-like_CS"/>
</dbReference>
<evidence type="ECO:0000256" key="6">
    <source>
        <dbReference type="ARBA" id="ARBA00022840"/>
    </source>
</evidence>
<reference evidence="12" key="4">
    <citation type="submission" date="2023-01" db="EMBL/GenBank/DDBJ databases">
        <title>Draft genome sequence of Psychrobacter pacificensis strain NBRC 103191.</title>
        <authorList>
            <person name="Sun Q."/>
            <person name="Mori K."/>
        </authorList>
    </citation>
    <scope>NUCLEOTIDE SEQUENCE</scope>
    <source>
        <strain evidence="12">NBRC 103191</strain>
    </source>
</reference>
<reference evidence="12" key="1">
    <citation type="journal article" date="2014" name="Int. J. Syst. Evol. Microbiol.">
        <title>Complete genome of a new Firmicutes species belonging to the dominant human colonic microbiota ('Ruminococcus bicirculans') reveals two chromosomes and a selective capacity to utilize plant glucans.</title>
        <authorList>
            <consortium name="NISC Comparative Sequencing Program"/>
            <person name="Wegmann U."/>
            <person name="Louis P."/>
            <person name="Goesmann A."/>
            <person name="Henrissat B."/>
            <person name="Duncan S.H."/>
            <person name="Flint H.J."/>
        </authorList>
    </citation>
    <scope>NUCLEOTIDE SEQUENCE</scope>
    <source>
        <strain evidence="12">NBRC 103191</strain>
    </source>
</reference>
<keyword evidence="5" id="KW-0547">Nucleotide-binding</keyword>
<dbReference type="InterPro" id="IPR011527">
    <property type="entry name" value="ABC1_TM_dom"/>
</dbReference>
<dbReference type="InterPro" id="IPR027417">
    <property type="entry name" value="P-loop_NTPase"/>
</dbReference>
<dbReference type="PROSITE" id="PS50893">
    <property type="entry name" value="ABC_TRANSPORTER_2"/>
    <property type="match status" value="1"/>
</dbReference>
<keyword evidence="3" id="KW-1003">Cell membrane</keyword>
<dbReference type="InterPro" id="IPR039421">
    <property type="entry name" value="Type_1_exporter"/>
</dbReference>
<evidence type="ECO:0000256" key="1">
    <source>
        <dbReference type="ARBA" id="ARBA00004651"/>
    </source>
</evidence>
<dbReference type="SUPFAM" id="SSF90123">
    <property type="entry name" value="ABC transporter transmembrane region"/>
    <property type="match status" value="1"/>
</dbReference>
<keyword evidence="2" id="KW-0813">Transport</keyword>
<keyword evidence="6" id="KW-0067">ATP-binding</keyword>
<dbReference type="FunFam" id="3.40.50.300:FF:000221">
    <property type="entry name" value="Multidrug ABC transporter ATP-binding protein"/>
    <property type="match status" value="1"/>
</dbReference>
<evidence type="ECO:0000256" key="8">
    <source>
        <dbReference type="ARBA" id="ARBA00023136"/>
    </source>
</evidence>
<dbReference type="GO" id="GO:0005886">
    <property type="term" value="C:plasma membrane"/>
    <property type="evidence" value="ECO:0007669"/>
    <property type="project" value="UniProtKB-SubCell"/>
</dbReference>
<name>A0A1G6ZIB0_9GAMM</name>
<dbReference type="EMBL" id="FNAL01000017">
    <property type="protein sequence ID" value="SDE01296.1"/>
    <property type="molecule type" value="Genomic_DNA"/>
</dbReference>
<gene>
    <name evidence="12" type="ORF">GCM10007915_20240</name>
    <name evidence="13" type="ORF">SAMN05660405_02046</name>
</gene>
<evidence type="ECO:0000259" key="11">
    <source>
        <dbReference type="PROSITE" id="PS50929"/>
    </source>
</evidence>
<feature type="domain" description="ABC transmembrane type-1" evidence="11">
    <location>
        <begin position="46"/>
        <end position="338"/>
    </location>
</feature>